<evidence type="ECO:0000256" key="2">
    <source>
        <dbReference type="ARBA" id="ARBA00023015"/>
    </source>
</evidence>
<dbReference type="Pfam" id="PF00126">
    <property type="entry name" value="HTH_1"/>
    <property type="match status" value="1"/>
</dbReference>
<dbReference type="Gene3D" id="1.10.10.10">
    <property type="entry name" value="Winged helix-like DNA-binding domain superfamily/Winged helix DNA-binding domain"/>
    <property type="match status" value="1"/>
</dbReference>
<dbReference type="SUPFAM" id="SSF53850">
    <property type="entry name" value="Periplasmic binding protein-like II"/>
    <property type="match status" value="1"/>
</dbReference>
<dbReference type="PANTHER" id="PTHR30537:SF5">
    <property type="entry name" value="HTH-TYPE TRANSCRIPTIONAL ACTIVATOR TTDR-RELATED"/>
    <property type="match status" value="1"/>
</dbReference>
<dbReference type="EMBL" id="AKAU01000054">
    <property type="protein sequence ID" value="EIN01684.1"/>
    <property type="molecule type" value="Genomic_DNA"/>
</dbReference>
<organism evidence="6 7">
    <name type="scientific">Paraburkholderia hospita</name>
    <dbReference type="NCBI Taxonomy" id="169430"/>
    <lineage>
        <taxon>Bacteria</taxon>
        <taxon>Pseudomonadati</taxon>
        <taxon>Pseudomonadota</taxon>
        <taxon>Betaproteobacteria</taxon>
        <taxon>Burkholderiales</taxon>
        <taxon>Burkholderiaceae</taxon>
        <taxon>Paraburkholderia</taxon>
    </lineage>
</organism>
<keyword evidence="4" id="KW-0804">Transcription</keyword>
<evidence type="ECO:0000313" key="7">
    <source>
        <dbReference type="Proteomes" id="UP000004980"/>
    </source>
</evidence>
<accession>A0ABN0FSA0</accession>
<keyword evidence="3" id="KW-0238">DNA-binding</keyword>
<name>A0ABN0FSA0_9BURK</name>
<dbReference type="SUPFAM" id="SSF46785">
    <property type="entry name" value="Winged helix' DNA-binding domain"/>
    <property type="match status" value="1"/>
</dbReference>
<dbReference type="PRINTS" id="PR00039">
    <property type="entry name" value="HTHLYSR"/>
</dbReference>
<dbReference type="InterPro" id="IPR005119">
    <property type="entry name" value="LysR_subst-bd"/>
</dbReference>
<evidence type="ECO:0000256" key="1">
    <source>
        <dbReference type="ARBA" id="ARBA00009437"/>
    </source>
</evidence>
<dbReference type="InterPro" id="IPR036390">
    <property type="entry name" value="WH_DNA-bd_sf"/>
</dbReference>
<protein>
    <recommendedName>
        <fullName evidence="5">HTH lysR-type domain-containing protein</fullName>
    </recommendedName>
</protein>
<keyword evidence="2" id="KW-0805">Transcription regulation</keyword>
<dbReference type="InterPro" id="IPR036388">
    <property type="entry name" value="WH-like_DNA-bd_sf"/>
</dbReference>
<comment type="similarity">
    <text evidence="1">Belongs to the LysR transcriptional regulatory family.</text>
</comment>
<sequence length="316" mass="34352">MKQMSDRFQELHVFVRAAETGSFSATARELGLSQPSVSRIVSELEARLGTTLLLRSTRNIVPTEAGKAFLLRARKLLRELEEADDEARHVGGLSGVLRVATSAIVGVRTVIPSLPVFLKAHPALRIELLTSDSIQDLIAEGADLAVRFGELEDSGFGARKIGMVPRMLVASPAYLKERGIPATLDDLAAHDIVTGPLGPSHETWTFEHDGIPVSIKVRARVFVGAAEGVIACAREGLGIAVGKQWLCEPELRSGQLVTVLDDYRLPPAPIHAVFPEGAQPSQKVRLFTDHLIEVFSALHGDTRFAPYRKFAVERTS</sequence>
<dbReference type="PANTHER" id="PTHR30537">
    <property type="entry name" value="HTH-TYPE TRANSCRIPTIONAL REGULATOR"/>
    <property type="match status" value="1"/>
</dbReference>
<keyword evidence="7" id="KW-1185">Reference proteome</keyword>
<feature type="domain" description="HTH lysR-type" evidence="5">
    <location>
        <begin position="6"/>
        <end position="63"/>
    </location>
</feature>
<dbReference type="PROSITE" id="PS50931">
    <property type="entry name" value="HTH_LYSR"/>
    <property type="match status" value="1"/>
</dbReference>
<reference evidence="6 7" key="1">
    <citation type="journal article" date="2012" name="J. Bacteriol.">
        <title>Draft Genome Sequence of the Soil Bacterium Burkholderia terrae Strain BS001, Which Interacts with Fungal Surface Structures.</title>
        <authorList>
            <person name="Nazir R."/>
            <person name="Hansen M.A."/>
            <person name="Sorensen S."/>
            <person name="van Elsas J.D."/>
        </authorList>
    </citation>
    <scope>NUCLEOTIDE SEQUENCE [LARGE SCALE GENOMIC DNA]</scope>
    <source>
        <strain evidence="6 7">BS001</strain>
    </source>
</reference>
<evidence type="ECO:0000256" key="3">
    <source>
        <dbReference type="ARBA" id="ARBA00023125"/>
    </source>
</evidence>
<dbReference type="InterPro" id="IPR000847">
    <property type="entry name" value="LysR_HTH_N"/>
</dbReference>
<evidence type="ECO:0000313" key="6">
    <source>
        <dbReference type="EMBL" id="EIN01684.1"/>
    </source>
</evidence>
<dbReference type="Proteomes" id="UP000004980">
    <property type="component" value="Unassembled WGS sequence"/>
</dbReference>
<dbReference type="Pfam" id="PF03466">
    <property type="entry name" value="LysR_substrate"/>
    <property type="match status" value="1"/>
</dbReference>
<proteinExistence type="inferred from homology"/>
<dbReference type="InterPro" id="IPR058163">
    <property type="entry name" value="LysR-type_TF_proteobact-type"/>
</dbReference>
<evidence type="ECO:0000259" key="5">
    <source>
        <dbReference type="PROSITE" id="PS50931"/>
    </source>
</evidence>
<evidence type="ECO:0000256" key="4">
    <source>
        <dbReference type="ARBA" id="ARBA00023163"/>
    </source>
</evidence>
<dbReference type="Gene3D" id="3.40.190.290">
    <property type="match status" value="1"/>
</dbReference>
<gene>
    <name evidence="6" type="ORF">WQE_07742</name>
</gene>
<comment type="caution">
    <text evidence="6">The sequence shown here is derived from an EMBL/GenBank/DDBJ whole genome shotgun (WGS) entry which is preliminary data.</text>
</comment>
<dbReference type="CDD" id="cd08422">
    <property type="entry name" value="PBP2_CrgA_like"/>
    <property type="match status" value="1"/>
</dbReference>